<evidence type="ECO:0000313" key="4">
    <source>
        <dbReference type="Proteomes" id="UP000322245"/>
    </source>
</evidence>
<sequence length="434" mass="49215">MDKLQRLPHSIPALYDISDSIKLVEVAKKYEGPEDELVTRVPEYTYPGGPNVSTSWTQGFFPGLLWLLVERQRLLPESASSTYSEKEITRLARRYQEGFRDMARTAMNHDQGFRFQLSFGKDLELNGSEEGKKALLEAADSLVDLYSPEVGCIRSWKQMIRSGVPNDWRADNQHEHYLVIIDNLMNLDMLYEATELTGKTIYADIATSQCEKSMHSHVRPDFTTYHVVDFNQNGTVKKAMTCQGTQELGRGTSRLTVFVGFEDESTWSRGQAWGIHGYAQSALRTGRADFLETACRLADKFIELLPESGVPWWDFDAPKPCPYDASASTIAAVGLLWIFIALRKTDPGRAEQYLTRAFKLVEDVLKVCKTPKAEIDEEGKVRWGEGGWETILKHSTINGNRHATRQLMDHGLVYADFYLVQFGNEALKLRPLPN</sequence>
<comment type="similarity">
    <text evidence="2">Belongs to the glycosyl hydrolase 88 family.</text>
</comment>
<gene>
    <name evidence="3" type="ORF">B9479_003058</name>
</gene>
<dbReference type="AlphaFoldDB" id="A0A5D3B0F6"/>
<dbReference type="InterPro" id="IPR012341">
    <property type="entry name" value="6hp_glycosidase-like_sf"/>
</dbReference>
<dbReference type="SUPFAM" id="SSF48208">
    <property type="entry name" value="Six-hairpin glycosidases"/>
    <property type="match status" value="1"/>
</dbReference>
<dbReference type="InterPro" id="IPR052369">
    <property type="entry name" value="UG_Glycosaminoglycan_Hydrolase"/>
</dbReference>
<evidence type="ECO:0008006" key="5">
    <source>
        <dbReference type="Google" id="ProtNLM"/>
    </source>
</evidence>
<dbReference type="GO" id="GO:0000272">
    <property type="term" value="P:polysaccharide catabolic process"/>
    <property type="evidence" value="ECO:0007669"/>
    <property type="project" value="TreeGrafter"/>
</dbReference>
<dbReference type="PANTHER" id="PTHR36845:SF1">
    <property type="entry name" value="HYDROLASE, PUTATIVE (AFU_ORTHOLOGUE AFUA_7G05090)-RELATED"/>
    <property type="match status" value="1"/>
</dbReference>
<keyword evidence="1" id="KW-0378">Hydrolase</keyword>
<dbReference type="Gene3D" id="1.50.10.10">
    <property type="match status" value="1"/>
</dbReference>
<evidence type="ECO:0000313" key="3">
    <source>
        <dbReference type="EMBL" id="TYJ56214.1"/>
    </source>
</evidence>
<reference evidence="3 4" key="1">
    <citation type="submission" date="2017-05" db="EMBL/GenBank/DDBJ databases">
        <title>The Genome Sequence of Tsuchiyaea wingfieldii DSM 27421.</title>
        <authorList>
            <person name="Cuomo C."/>
            <person name="Passer A."/>
            <person name="Billmyre B."/>
            <person name="Heitman J."/>
        </authorList>
    </citation>
    <scope>NUCLEOTIDE SEQUENCE [LARGE SCALE GENOMIC DNA]</scope>
    <source>
        <strain evidence="3 4">DSM 27421</strain>
    </source>
</reference>
<accession>A0A5D3B0F6</accession>
<dbReference type="Proteomes" id="UP000322245">
    <property type="component" value="Unassembled WGS sequence"/>
</dbReference>
<dbReference type="InterPro" id="IPR008928">
    <property type="entry name" value="6-hairpin_glycosidase_sf"/>
</dbReference>
<dbReference type="PANTHER" id="PTHR36845">
    <property type="entry name" value="HYDROLASE, PUTATIVE (AFU_ORTHOLOGUE AFUA_7G05090)-RELATED"/>
    <property type="match status" value="1"/>
</dbReference>
<dbReference type="GO" id="GO:0052757">
    <property type="term" value="F:chondroitin hydrolase activity"/>
    <property type="evidence" value="ECO:0007669"/>
    <property type="project" value="TreeGrafter"/>
</dbReference>
<protein>
    <recommendedName>
        <fullName evidence="5">Glycoside hydrolase family 88 protein</fullName>
    </recommendedName>
</protein>
<dbReference type="EMBL" id="NIDF01000027">
    <property type="protein sequence ID" value="TYJ56214.1"/>
    <property type="molecule type" value="Genomic_DNA"/>
</dbReference>
<proteinExistence type="inferred from homology"/>
<comment type="caution">
    <text evidence="3">The sequence shown here is derived from an EMBL/GenBank/DDBJ whole genome shotgun (WGS) entry which is preliminary data.</text>
</comment>
<organism evidence="3 4">
    <name type="scientific">Cryptococcus floricola</name>
    <dbReference type="NCBI Taxonomy" id="2591691"/>
    <lineage>
        <taxon>Eukaryota</taxon>
        <taxon>Fungi</taxon>
        <taxon>Dikarya</taxon>
        <taxon>Basidiomycota</taxon>
        <taxon>Agaricomycotina</taxon>
        <taxon>Tremellomycetes</taxon>
        <taxon>Tremellales</taxon>
        <taxon>Cryptococcaceae</taxon>
        <taxon>Cryptococcus</taxon>
    </lineage>
</organism>
<evidence type="ECO:0000256" key="2">
    <source>
        <dbReference type="ARBA" id="ARBA00038358"/>
    </source>
</evidence>
<keyword evidence="4" id="KW-1185">Reference proteome</keyword>
<name>A0A5D3B0F6_9TREE</name>
<evidence type="ECO:0000256" key="1">
    <source>
        <dbReference type="ARBA" id="ARBA00022801"/>
    </source>
</evidence>